<dbReference type="KEGG" id="tml:GSTUM_00008162001"/>
<feature type="transmembrane region" description="Helical" evidence="8">
    <location>
        <begin position="393"/>
        <end position="411"/>
    </location>
</feature>
<name>D5GEQ6_TUBMM</name>
<evidence type="ECO:0000256" key="3">
    <source>
        <dbReference type="ARBA" id="ARBA00022692"/>
    </source>
</evidence>
<dbReference type="RefSeq" id="XP_002838808.1">
    <property type="nucleotide sequence ID" value="XM_002838762.1"/>
</dbReference>
<dbReference type="FunFam" id="1.20.1740.10:FF:000001">
    <property type="entry name" value="Amino acid permease"/>
    <property type="match status" value="1"/>
</dbReference>
<feature type="transmembrane region" description="Helical" evidence="8">
    <location>
        <begin position="367"/>
        <end position="387"/>
    </location>
</feature>
<feature type="transmembrane region" description="Helical" evidence="8">
    <location>
        <begin position="316"/>
        <end position="334"/>
    </location>
</feature>
<dbReference type="InParanoid" id="D5GEQ6"/>
<dbReference type="AlphaFoldDB" id="D5GEQ6"/>
<evidence type="ECO:0000256" key="6">
    <source>
        <dbReference type="ARBA" id="ARBA00023136"/>
    </source>
</evidence>
<dbReference type="GO" id="GO:0015171">
    <property type="term" value="F:amino acid transmembrane transporter activity"/>
    <property type="evidence" value="ECO:0007669"/>
    <property type="project" value="TreeGrafter"/>
</dbReference>
<dbReference type="GO" id="GO:0016020">
    <property type="term" value="C:membrane"/>
    <property type="evidence" value="ECO:0007669"/>
    <property type="project" value="UniProtKB-SubCell"/>
</dbReference>
<keyword evidence="6 8" id="KW-0472">Membrane</keyword>
<dbReference type="RefSeq" id="XP_002839927.1">
    <property type="nucleotide sequence ID" value="XM_002839881.1"/>
</dbReference>
<dbReference type="KEGG" id="tml:GSTUM_00001333001"/>
<reference evidence="10 12" key="1">
    <citation type="journal article" date="2010" name="Nature">
        <title>Perigord black truffle genome uncovers evolutionary origins and mechanisms of symbiosis.</title>
        <authorList>
            <person name="Martin F."/>
            <person name="Kohler A."/>
            <person name="Murat C."/>
            <person name="Balestrini R."/>
            <person name="Coutinho P.M."/>
            <person name="Jaillon O."/>
            <person name="Montanini B."/>
            <person name="Morin E."/>
            <person name="Noel B."/>
            <person name="Percudani R."/>
            <person name="Porcel B."/>
            <person name="Rubini A."/>
            <person name="Amicucci A."/>
            <person name="Amselem J."/>
            <person name="Anthouard V."/>
            <person name="Arcioni S."/>
            <person name="Artiguenave F."/>
            <person name="Aury J.M."/>
            <person name="Ballario P."/>
            <person name="Bolchi A."/>
            <person name="Brenna A."/>
            <person name="Brun A."/>
            <person name="Buee M."/>
            <person name="Cantarel B."/>
            <person name="Chevalier G."/>
            <person name="Couloux A."/>
            <person name="Da Silva C."/>
            <person name="Denoeud F."/>
            <person name="Duplessis S."/>
            <person name="Ghignone S."/>
            <person name="Hilselberger B."/>
            <person name="Iotti M."/>
            <person name="Marcais B."/>
            <person name="Mello A."/>
            <person name="Miranda M."/>
            <person name="Pacioni G."/>
            <person name="Quesneville H."/>
            <person name="Riccioni C."/>
            <person name="Ruotolo R."/>
            <person name="Splivallo R."/>
            <person name="Stocchi V."/>
            <person name="Tisserant E."/>
            <person name="Viscomi A.R."/>
            <person name="Zambonelli A."/>
            <person name="Zampieri E."/>
            <person name="Henrissat B."/>
            <person name="Lebrun M.H."/>
            <person name="Paolocci F."/>
            <person name="Bonfante P."/>
            <person name="Ottonello S."/>
            <person name="Wincker P."/>
        </authorList>
    </citation>
    <scope>NUCLEOTIDE SEQUENCE [LARGE SCALE GENOMIC DNA]</scope>
    <source>
        <strain evidence="10 12">Mel28</strain>
    </source>
</reference>
<feature type="region of interest" description="Disordered" evidence="7">
    <location>
        <begin position="1"/>
        <end position="24"/>
    </location>
</feature>
<dbReference type="GeneID" id="9184925"/>
<sequence>MTDLENKSGERPLHKEQSGSTGPHLKRALGARHLQMLAIASSIGTGLFIGSGKALSTGGPLSLVLSFAWLGLVLTTMMQCLCEMTTIYPASGSFVTYAARYIDPAWGFVIGILYWACWIGAFGTEATAARILVGYWLPVGWSNDPGHAAILITAFNVIMVMIHVCPVRVFGEIEFWVSSIKVVSVLVFLVVIWVIMGGGGPEGRVHDGEYWAEGAIVNGFKGLSSVFVTAAFACGGTEVAGVAGGETKDPMIAMPRAVRTLMFRTVFFYVVTLLFLTFVVSARNPALLGSESGSAVEASPFVIAIKEAGIGVLPDVLNAIVLLCVSSVGSVSIYTGSRVLYNMTDIGLISSRWGFGRVDERGRPVRAILATTFVAVGLSYMNCSASAATAFTWFTSLSGIAFLTCWPTIIASNWRWRAGIKAQGLDLLDLKYTYKASLRPWLPAFGFVSLLFMLVCHIYVSASPVTGRANAGHWFQSCIGIPLMVVLFAGYKMVFRTKFVTADEMDLQTDKTHDSDITDQSEKLDAYYGQSRKARVLSYVRF</sequence>
<feature type="transmembrane region" description="Helical" evidence="8">
    <location>
        <begin position="108"/>
        <end position="137"/>
    </location>
</feature>
<dbReference type="EMBL" id="FN430185">
    <property type="protein sequence ID" value="CAZ82999.1"/>
    <property type="molecule type" value="Genomic_DNA"/>
</dbReference>
<keyword evidence="3 8" id="KW-0812">Transmembrane</keyword>
<feature type="domain" description="Amino acid permease/ SLC12A" evidence="9">
    <location>
        <begin position="33"/>
        <end position="500"/>
    </location>
</feature>
<keyword evidence="2" id="KW-0813">Transport</keyword>
<dbReference type="PANTHER" id="PTHR43341">
    <property type="entry name" value="AMINO ACID PERMEASE"/>
    <property type="match status" value="1"/>
</dbReference>
<evidence type="ECO:0000256" key="1">
    <source>
        <dbReference type="ARBA" id="ARBA00004141"/>
    </source>
</evidence>
<keyword evidence="5 8" id="KW-1133">Transmembrane helix</keyword>
<feature type="transmembrane region" description="Helical" evidence="8">
    <location>
        <begin position="63"/>
        <end position="88"/>
    </location>
</feature>
<dbReference type="Pfam" id="PF00324">
    <property type="entry name" value="AA_permease"/>
    <property type="match status" value="1"/>
</dbReference>
<feature type="transmembrane region" description="Helical" evidence="8">
    <location>
        <begin position="175"/>
        <end position="196"/>
    </location>
</feature>
<evidence type="ECO:0000256" key="8">
    <source>
        <dbReference type="SAM" id="Phobius"/>
    </source>
</evidence>
<evidence type="ECO:0000313" key="11">
    <source>
        <dbReference type="EMBL" id="CAZ84118.1"/>
    </source>
</evidence>
<gene>
    <name evidence="10" type="ORF">GSTUM_00001333001</name>
    <name evidence="11" type="ORF">GSTUM_00008162001</name>
</gene>
<proteinExistence type="predicted"/>
<dbReference type="OMA" id="WVIMGGG"/>
<dbReference type="Gene3D" id="1.20.1740.10">
    <property type="entry name" value="Amino acid/polyamine transporter I"/>
    <property type="match status" value="1"/>
</dbReference>
<keyword evidence="4" id="KW-0029">Amino-acid transport</keyword>
<dbReference type="InterPro" id="IPR050524">
    <property type="entry name" value="APC_YAT"/>
</dbReference>
<dbReference type="Proteomes" id="UP000006911">
    <property type="component" value="Unassembled WGS sequence"/>
</dbReference>
<keyword evidence="12" id="KW-1185">Reference proteome</keyword>
<evidence type="ECO:0000259" key="9">
    <source>
        <dbReference type="Pfam" id="PF00324"/>
    </source>
</evidence>
<evidence type="ECO:0000313" key="10">
    <source>
        <dbReference type="EMBL" id="CAZ82999.1"/>
    </source>
</evidence>
<accession>D5GEQ6</accession>
<dbReference type="eggNOG" id="KOG1286">
    <property type="taxonomic scope" value="Eukaryota"/>
</dbReference>
<evidence type="ECO:0000256" key="2">
    <source>
        <dbReference type="ARBA" id="ARBA00022448"/>
    </source>
</evidence>
<dbReference type="HOGENOM" id="CLU_007946_12_0_1"/>
<evidence type="ECO:0000256" key="7">
    <source>
        <dbReference type="SAM" id="MobiDB-lite"/>
    </source>
</evidence>
<dbReference type="EMBL" id="FN430321">
    <property type="protein sequence ID" value="CAZ84118.1"/>
    <property type="molecule type" value="Genomic_DNA"/>
</dbReference>
<evidence type="ECO:0000256" key="4">
    <source>
        <dbReference type="ARBA" id="ARBA00022970"/>
    </source>
</evidence>
<feature type="transmembrane region" description="Helical" evidence="8">
    <location>
        <begin position="441"/>
        <end position="462"/>
    </location>
</feature>
<feature type="transmembrane region" description="Helical" evidence="8">
    <location>
        <begin position="261"/>
        <end position="282"/>
    </location>
</feature>
<protein>
    <submittedName>
        <fullName evidence="10">(Perigord truffle) hypothetical protein</fullName>
    </submittedName>
</protein>
<evidence type="ECO:0000313" key="12">
    <source>
        <dbReference type="Proteomes" id="UP000006911"/>
    </source>
</evidence>
<comment type="subcellular location">
    <subcellularLocation>
        <location evidence="1">Membrane</location>
        <topology evidence="1">Multi-pass membrane protein</topology>
    </subcellularLocation>
</comment>
<feature type="compositionally biased region" description="Basic and acidic residues" evidence="7">
    <location>
        <begin position="1"/>
        <end position="17"/>
    </location>
</feature>
<dbReference type="InterPro" id="IPR004841">
    <property type="entry name" value="AA-permease/SLC12A_dom"/>
</dbReference>
<dbReference type="GeneID" id="9184211"/>
<dbReference type="PANTHER" id="PTHR43341:SF1">
    <property type="entry name" value="GENERAL AMINO-ACID PERMEASE GAP1"/>
    <property type="match status" value="1"/>
</dbReference>
<feature type="transmembrane region" description="Helical" evidence="8">
    <location>
        <begin position="149"/>
        <end position="169"/>
    </location>
</feature>
<organism evidence="10 12">
    <name type="scientific">Tuber melanosporum (strain Mel28)</name>
    <name type="common">Perigord black truffle</name>
    <dbReference type="NCBI Taxonomy" id="656061"/>
    <lineage>
        <taxon>Eukaryota</taxon>
        <taxon>Fungi</taxon>
        <taxon>Dikarya</taxon>
        <taxon>Ascomycota</taxon>
        <taxon>Pezizomycotina</taxon>
        <taxon>Pezizomycetes</taxon>
        <taxon>Pezizales</taxon>
        <taxon>Tuberaceae</taxon>
        <taxon>Tuber</taxon>
    </lineage>
</organism>
<dbReference type="PIRSF" id="PIRSF006060">
    <property type="entry name" value="AA_transporter"/>
    <property type="match status" value="1"/>
</dbReference>
<feature type="transmembrane region" description="Helical" evidence="8">
    <location>
        <begin position="474"/>
        <end position="495"/>
    </location>
</feature>
<evidence type="ECO:0000256" key="5">
    <source>
        <dbReference type="ARBA" id="ARBA00022989"/>
    </source>
</evidence>